<organism evidence="2 3">
    <name type="scientific">Candidatus Dojkabacteria bacterium</name>
    <dbReference type="NCBI Taxonomy" id="2099670"/>
    <lineage>
        <taxon>Bacteria</taxon>
        <taxon>Candidatus Dojkabacteria</taxon>
    </lineage>
</organism>
<dbReference type="EMBL" id="JAGQLK010000024">
    <property type="protein sequence ID" value="MCA9383071.1"/>
    <property type="molecule type" value="Genomic_DNA"/>
</dbReference>
<evidence type="ECO:0000256" key="1">
    <source>
        <dbReference type="SAM" id="Phobius"/>
    </source>
</evidence>
<dbReference type="Proteomes" id="UP000783287">
    <property type="component" value="Unassembled WGS sequence"/>
</dbReference>
<evidence type="ECO:0000313" key="3">
    <source>
        <dbReference type="Proteomes" id="UP000783287"/>
    </source>
</evidence>
<sequence>MDKYLSLLKDASKNKDFFLAVFVSLLVFTAFMTYVLFIGAPATKARNIHNEGVRLYDKGNYEAAEEKFEESLEIFHTEETESYLLLTEEQLNESDN</sequence>
<gene>
    <name evidence="2" type="ORF">KC909_01780</name>
</gene>
<reference evidence="2" key="1">
    <citation type="submission" date="2020-04" db="EMBL/GenBank/DDBJ databases">
        <authorList>
            <person name="Zhang T."/>
        </authorList>
    </citation>
    <scope>NUCLEOTIDE SEQUENCE</scope>
    <source>
        <strain evidence="2">HKST-UBA14</strain>
    </source>
</reference>
<accession>A0A955L5I7</accession>
<keyword evidence="1" id="KW-1133">Transmembrane helix</keyword>
<dbReference type="AlphaFoldDB" id="A0A955L5I7"/>
<protein>
    <recommendedName>
        <fullName evidence="4">Tetratricopeptide repeat protein</fullName>
    </recommendedName>
</protein>
<dbReference type="Gene3D" id="1.25.40.10">
    <property type="entry name" value="Tetratricopeptide repeat domain"/>
    <property type="match status" value="1"/>
</dbReference>
<feature type="transmembrane region" description="Helical" evidence="1">
    <location>
        <begin position="17"/>
        <end position="37"/>
    </location>
</feature>
<comment type="caution">
    <text evidence="2">The sequence shown here is derived from an EMBL/GenBank/DDBJ whole genome shotgun (WGS) entry which is preliminary data.</text>
</comment>
<reference evidence="2" key="2">
    <citation type="journal article" date="2021" name="Microbiome">
        <title>Successional dynamics and alternative stable states in a saline activated sludge microbial community over 9 years.</title>
        <authorList>
            <person name="Wang Y."/>
            <person name="Ye J."/>
            <person name="Ju F."/>
            <person name="Liu L."/>
            <person name="Boyd J.A."/>
            <person name="Deng Y."/>
            <person name="Parks D.H."/>
            <person name="Jiang X."/>
            <person name="Yin X."/>
            <person name="Woodcroft B.J."/>
            <person name="Tyson G.W."/>
            <person name="Hugenholtz P."/>
            <person name="Polz M.F."/>
            <person name="Zhang T."/>
        </authorList>
    </citation>
    <scope>NUCLEOTIDE SEQUENCE</scope>
    <source>
        <strain evidence="2">HKST-UBA14</strain>
    </source>
</reference>
<evidence type="ECO:0008006" key="4">
    <source>
        <dbReference type="Google" id="ProtNLM"/>
    </source>
</evidence>
<proteinExistence type="predicted"/>
<name>A0A955L5I7_9BACT</name>
<keyword evidence="1" id="KW-0812">Transmembrane</keyword>
<dbReference type="InterPro" id="IPR011990">
    <property type="entry name" value="TPR-like_helical_dom_sf"/>
</dbReference>
<evidence type="ECO:0000313" key="2">
    <source>
        <dbReference type="EMBL" id="MCA9383071.1"/>
    </source>
</evidence>
<keyword evidence="1" id="KW-0472">Membrane</keyword>